<reference evidence="3" key="1">
    <citation type="journal article" date="2019" name="Genome Announc.">
        <title>Draft Genome Sequence of Pseudoalteromonas piscicida Strain 36Y ROTHPW, an Hypersaline Seawater Isolate from the South Coast of Sonora, Mexico.</title>
        <authorList>
            <person name="Sanchez-Diaz R."/>
            <person name="Molina-Garza Z.J."/>
            <person name="Cruz-Suarez L.E."/>
            <person name="Selvin J."/>
            <person name="Kiran G.S."/>
            <person name="Ibarra-Gamez J.C."/>
            <person name="Gomez-Gil B."/>
            <person name="Galaviz-Silva L."/>
        </authorList>
    </citation>
    <scope>NUCLEOTIDE SEQUENCE [LARGE SCALE GENOMIC DNA]</scope>
    <source>
        <strain evidence="3">36Y_RITHPW</strain>
    </source>
</reference>
<dbReference type="Proteomes" id="UP000228621">
    <property type="component" value="Unassembled WGS sequence"/>
</dbReference>
<evidence type="ECO:0000313" key="2">
    <source>
        <dbReference type="EMBL" id="PCK30814.1"/>
    </source>
</evidence>
<name>A0A2A5JMX2_PSEO7</name>
<keyword evidence="3" id="KW-1185">Reference proteome</keyword>
<accession>A0A2A5JMX2</accession>
<gene>
    <name evidence="2" type="ORF">CEX98_15630</name>
</gene>
<protein>
    <recommendedName>
        <fullName evidence="4">Porin</fullName>
    </recommendedName>
</protein>
<sequence>MKALSLVGLLLYSSFSLANSHEVSVGFGEFLEIEDGFLGVQYKHYLQALEDTDTPYRLQGYVQKSNNFSAGGFQNDDWQLYQADAEFFIKRHWRVAFDVTQFRDDSADSTATRDTIAIAQVGRFVSDTMQLGLTLISQRSEFRHFAMDEDSTETVFAPFFRYTEVSNGVGWDVKMQKVAAESDFWQVNAGYYFAKNWQVAVSARLREDEFDKSIVELQSEYWLNAHSALRFGLGTDLDDGGINTITFIYTGRF</sequence>
<organism evidence="2 3">
    <name type="scientific">Pseudoalteromonas piscicida</name>
    <dbReference type="NCBI Taxonomy" id="43662"/>
    <lineage>
        <taxon>Bacteria</taxon>
        <taxon>Pseudomonadati</taxon>
        <taxon>Pseudomonadota</taxon>
        <taxon>Gammaproteobacteria</taxon>
        <taxon>Alteromonadales</taxon>
        <taxon>Pseudoalteromonadaceae</taxon>
        <taxon>Pseudoalteromonas</taxon>
    </lineage>
</organism>
<dbReference type="AlphaFoldDB" id="A0A2A5JMX2"/>
<feature type="chain" id="PRO_5012133468" description="Porin" evidence="1">
    <location>
        <begin position="19"/>
        <end position="253"/>
    </location>
</feature>
<evidence type="ECO:0000313" key="3">
    <source>
        <dbReference type="Proteomes" id="UP000228621"/>
    </source>
</evidence>
<dbReference type="EMBL" id="NKHF01000072">
    <property type="protein sequence ID" value="PCK30814.1"/>
    <property type="molecule type" value="Genomic_DNA"/>
</dbReference>
<evidence type="ECO:0008006" key="4">
    <source>
        <dbReference type="Google" id="ProtNLM"/>
    </source>
</evidence>
<proteinExistence type="predicted"/>
<keyword evidence="1" id="KW-0732">Signal</keyword>
<dbReference type="OrthoDB" id="6290224at2"/>
<evidence type="ECO:0000256" key="1">
    <source>
        <dbReference type="SAM" id="SignalP"/>
    </source>
</evidence>
<comment type="caution">
    <text evidence="2">The sequence shown here is derived from an EMBL/GenBank/DDBJ whole genome shotgun (WGS) entry which is preliminary data.</text>
</comment>
<feature type="signal peptide" evidence="1">
    <location>
        <begin position="1"/>
        <end position="18"/>
    </location>
</feature>
<dbReference type="RefSeq" id="WP_099642976.1">
    <property type="nucleotide sequence ID" value="NZ_NKHF01000072.1"/>
</dbReference>